<comment type="caution">
    <text evidence="2">The sequence shown here is derived from an EMBL/GenBank/DDBJ whole genome shotgun (WGS) entry which is preliminary data.</text>
</comment>
<evidence type="ECO:0000256" key="1">
    <source>
        <dbReference type="SAM" id="MobiDB-lite"/>
    </source>
</evidence>
<feature type="region of interest" description="Disordered" evidence="1">
    <location>
        <begin position="184"/>
        <end position="206"/>
    </location>
</feature>
<organism evidence="2 3">
    <name type="scientific">Carnegiea gigantea</name>
    <dbReference type="NCBI Taxonomy" id="171969"/>
    <lineage>
        <taxon>Eukaryota</taxon>
        <taxon>Viridiplantae</taxon>
        <taxon>Streptophyta</taxon>
        <taxon>Embryophyta</taxon>
        <taxon>Tracheophyta</taxon>
        <taxon>Spermatophyta</taxon>
        <taxon>Magnoliopsida</taxon>
        <taxon>eudicotyledons</taxon>
        <taxon>Gunneridae</taxon>
        <taxon>Pentapetalae</taxon>
        <taxon>Caryophyllales</taxon>
        <taxon>Cactineae</taxon>
        <taxon>Cactaceae</taxon>
        <taxon>Cactoideae</taxon>
        <taxon>Echinocereeae</taxon>
        <taxon>Carnegiea</taxon>
    </lineage>
</organism>
<sequence>MIGSPIDGRSALAPPTGEGADAPVSPGGPSVLCFLRTSKLTAGFFPRGTREGACKKKLSKFQEKLREEELINSYTIPVWLGEQREAASLPLAYARRRPPLVREWHPQFQKPSAGPSLDLHETNRKSVPLVKFLRIRRPAAARKKSFSKNFSLGSQFNGSRSLDLLLLFSGPFIDSVAPRRGSEPVFPHSNQGHRPNLIPGVGRGSRTSNTSVSTFFNGRHETRPIIETVLPQIPGLLGGLLNRVNQAKCPGRAGINVVPGRGHNLRWCELVLIQDLLDLWVQRKTKPVVKGCPVYDYTLGGRLIHGSIRFGKHEGALCGQELGDGLMVGEVALRAVLRVRASWSPGNSSPSATISVTGGIRPVCLGTEPTDPVDGLVGELVEAPSEDELREECPDAELHEPDREEVLELEEAASASGFDGVGIERGLPSVPSASNSSGD</sequence>
<evidence type="ECO:0000313" key="3">
    <source>
        <dbReference type="Proteomes" id="UP001153076"/>
    </source>
</evidence>
<dbReference type="AlphaFoldDB" id="A0A9Q1K2R6"/>
<feature type="region of interest" description="Disordered" evidence="1">
    <location>
        <begin position="1"/>
        <end position="25"/>
    </location>
</feature>
<name>A0A9Q1K2R6_9CARY</name>
<dbReference type="Proteomes" id="UP001153076">
    <property type="component" value="Unassembled WGS sequence"/>
</dbReference>
<proteinExistence type="predicted"/>
<accession>A0A9Q1K2R6</accession>
<feature type="region of interest" description="Disordered" evidence="1">
    <location>
        <begin position="411"/>
        <end position="439"/>
    </location>
</feature>
<keyword evidence="3" id="KW-1185">Reference proteome</keyword>
<reference evidence="2" key="1">
    <citation type="submission" date="2022-04" db="EMBL/GenBank/DDBJ databases">
        <title>Carnegiea gigantea Genome sequencing and assembly v2.</title>
        <authorList>
            <person name="Copetti D."/>
            <person name="Sanderson M.J."/>
            <person name="Burquez A."/>
            <person name="Wojciechowski M.F."/>
        </authorList>
    </citation>
    <scope>NUCLEOTIDE SEQUENCE</scope>
    <source>
        <strain evidence="2">SGP5-SGP5p</strain>
        <tissue evidence="2">Aerial part</tissue>
    </source>
</reference>
<gene>
    <name evidence="2" type="ORF">Cgig2_009647</name>
</gene>
<evidence type="ECO:0000313" key="2">
    <source>
        <dbReference type="EMBL" id="KAJ8435396.1"/>
    </source>
</evidence>
<dbReference type="EMBL" id="JAKOGI010000415">
    <property type="protein sequence ID" value="KAJ8435396.1"/>
    <property type="molecule type" value="Genomic_DNA"/>
</dbReference>
<protein>
    <submittedName>
        <fullName evidence="2">Uncharacterized protein</fullName>
    </submittedName>
</protein>